<name>A0A507SHC7_9BACT</name>
<dbReference type="PROSITE" id="PS50862">
    <property type="entry name" value="AA_TRNA_LIGASE_II"/>
    <property type="match status" value="1"/>
</dbReference>
<dbReference type="Pfam" id="PF00152">
    <property type="entry name" value="tRNA-synt_2"/>
    <property type="match status" value="1"/>
</dbReference>
<evidence type="ECO:0000313" key="6">
    <source>
        <dbReference type="Proteomes" id="UP000320801"/>
    </source>
</evidence>
<dbReference type="GO" id="GO:0005524">
    <property type="term" value="F:ATP binding"/>
    <property type="evidence" value="ECO:0007669"/>
    <property type="project" value="InterPro"/>
</dbReference>
<evidence type="ECO:0000256" key="2">
    <source>
        <dbReference type="ARBA" id="ARBA00022741"/>
    </source>
</evidence>
<dbReference type="InterPro" id="IPR004364">
    <property type="entry name" value="Aa-tRNA-synt_II"/>
</dbReference>
<proteinExistence type="predicted"/>
<reference evidence="5 6" key="1">
    <citation type="submission" date="2019-03" db="EMBL/GenBank/DDBJ databases">
        <title>Characterization of a novel Mycoplasma cynos real-time PCR assay.</title>
        <authorList>
            <person name="Tallmadge R.L."/>
            <person name="Mitchell P.K."/>
            <person name="Goodman L."/>
        </authorList>
    </citation>
    <scope>NUCLEOTIDE SEQUENCE [LARGE SCALE GENOMIC DNA]</scope>
    <source>
        <strain evidence="5 6">1642</strain>
    </source>
</reference>
<dbReference type="GO" id="GO:0004812">
    <property type="term" value="F:aminoacyl-tRNA ligase activity"/>
    <property type="evidence" value="ECO:0007669"/>
    <property type="project" value="InterPro"/>
</dbReference>
<comment type="caution">
    <text evidence="5">The sequence shown here is derived from an EMBL/GenBank/DDBJ whole genome shotgun (WGS) entry which is preliminary data.</text>
</comment>
<dbReference type="GO" id="GO:0006418">
    <property type="term" value="P:tRNA aminoacylation for protein translation"/>
    <property type="evidence" value="ECO:0007669"/>
    <property type="project" value="InterPro"/>
</dbReference>
<dbReference type="Gene3D" id="3.30.930.10">
    <property type="entry name" value="Bira Bifunctional Protein, Domain 2"/>
    <property type="match status" value="1"/>
</dbReference>
<keyword evidence="3" id="KW-0067">ATP-binding</keyword>
<feature type="domain" description="Aminoacyl-transfer RNA synthetases class-II family profile" evidence="4">
    <location>
        <begin position="1"/>
        <end position="42"/>
    </location>
</feature>
<dbReference type="Proteomes" id="UP000320801">
    <property type="component" value="Unassembled WGS sequence"/>
</dbReference>
<sequence length="51" mass="5976">MFFNEHKEKDRPIITSGFGVGIERLILFLINEHDIRNVVVIPRDTNEIIEP</sequence>
<gene>
    <name evidence="5" type="ORF">E1I18_03535</name>
</gene>
<dbReference type="SUPFAM" id="SSF55681">
    <property type="entry name" value="Class II aaRS and biotin synthetases"/>
    <property type="match status" value="1"/>
</dbReference>
<evidence type="ECO:0000313" key="5">
    <source>
        <dbReference type="EMBL" id="TQC51259.1"/>
    </source>
</evidence>
<evidence type="ECO:0000259" key="4">
    <source>
        <dbReference type="PROSITE" id="PS50862"/>
    </source>
</evidence>
<keyword evidence="6" id="KW-1185">Reference proteome</keyword>
<keyword evidence="2" id="KW-0547">Nucleotide-binding</keyword>
<evidence type="ECO:0000256" key="1">
    <source>
        <dbReference type="ARBA" id="ARBA00022598"/>
    </source>
</evidence>
<dbReference type="EMBL" id="SMDN01000023">
    <property type="protein sequence ID" value="TQC51259.1"/>
    <property type="molecule type" value="Genomic_DNA"/>
</dbReference>
<organism evidence="5 6">
    <name type="scientific">Mycoplasmopsis mucosicanis</name>
    <dbReference type="NCBI Taxonomy" id="458208"/>
    <lineage>
        <taxon>Bacteria</taxon>
        <taxon>Bacillati</taxon>
        <taxon>Mycoplasmatota</taxon>
        <taxon>Mycoplasmoidales</taxon>
        <taxon>Metamycoplasmataceae</taxon>
        <taxon>Mycoplasmopsis</taxon>
    </lineage>
</organism>
<keyword evidence="1" id="KW-0436">Ligase</keyword>
<dbReference type="AlphaFoldDB" id="A0A507SHC7"/>
<dbReference type="InterPro" id="IPR045864">
    <property type="entry name" value="aa-tRNA-synth_II/BPL/LPL"/>
</dbReference>
<dbReference type="InterPro" id="IPR006195">
    <property type="entry name" value="aa-tRNA-synth_II"/>
</dbReference>
<dbReference type="OrthoDB" id="3543468at2"/>
<accession>A0A507SHC7</accession>
<protein>
    <recommendedName>
        <fullName evidence="4">Aminoacyl-transfer RNA synthetases class-II family profile domain-containing protein</fullName>
    </recommendedName>
</protein>
<evidence type="ECO:0000256" key="3">
    <source>
        <dbReference type="ARBA" id="ARBA00022840"/>
    </source>
</evidence>
<dbReference type="RefSeq" id="WP_141484212.1">
    <property type="nucleotide sequence ID" value="NZ_SMDN01000023.1"/>
</dbReference>